<dbReference type="InterPro" id="IPR027417">
    <property type="entry name" value="P-loop_NTPase"/>
</dbReference>
<dbReference type="InterPro" id="IPR009003">
    <property type="entry name" value="Peptidase_S1_PA"/>
</dbReference>
<accession>A0A379DY75</accession>
<dbReference type="EMBL" id="UGTL01000001">
    <property type="protein sequence ID" value="SUB85024.1"/>
    <property type="molecule type" value="Genomic_DNA"/>
</dbReference>
<dbReference type="SUPFAM" id="SSF50494">
    <property type="entry name" value="Trypsin-like serine proteases"/>
    <property type="match status" value="1"/>
</dbReference>
<evidence type="ECO:0000313" key="1">
    <source>
        <dbReference type="EMBL" id="SUB85024.1"/>
    </source>
</evidence>
<organism evidence="1 2">
    <name type="scientific">Prevotella disiens</name>
    <dbReference type="NCBI Taxonomy" id="28130"/>
    <lineage>
        <taxon>Bacteria</taxon>
        <taxon>Pseudomonadati</taxon>
        <taxon>Bacteroidota</taxon>
        <taxon>Bacteroidia</taxon>
        <taxon>Bacteroidales</taxon>
        <taxon>Prevotellaceae</taxon>
        <taxon>Prevotella</taxon>
    </lineage>
</organism>
<sequence length="1527" mass="176330">MTPTSLLNNMNKNYDFTVKLKANDTGSAVLVKQNESYYLLTAAHVCDEYTGEVPMVITDINGNENEVTPNEMAISPKEKFDICVMKLQEDIALAIAANVKCATFEGSGYPCEIDGFPSNAIDNKLRIENKCHISQESEAGNELYIKLDEERKDGVEMQYMESGFSGSGVFVSSNGEKYLVGIIHRVEEERNLFIGWKLQKINEVIKGEGWTEIPLIPIELCQQIISQYNKLIENTEFVLKRIKNKIVGKIQLPRQEYKDKINSSLETGNIVIITGEAGIGKSALAKEVLTNDKYRSVAVLGDDLDESKESEILANWNITSRLPELFKSPIWGDGGKVLLVESAERMLNGNTDTAVLFIEDLLNENHEVKIVFTIRKNSLDQFRLCLACNGIIVTDGYVIDIGLLSDAELKAVEKDIPQIQPYCSTDKTRHVLRNPFYLNIACSIATIANASTLKESEFKDILCRQIISGKKPEVVSQRIAALIDVARRTSKIGMNLVKCEMTDAVKSLVVDDILVGQPEQGLLRPGHDIFTDWGLYCYIANNYREVESGEISLAQFYRNIDSNIASRNMFRKYIETHISEEDQNLDAFIRESLSLRLDDVFYDALFYAILISDKGASFLASIKDFLLKDNNLLLGRLSVALSYMFRKVDWSTKEFFTEQRMNEEGSKLRNSDFMLPFGKGWYTFVTFLYENRNVFNAYKSNLITLLLQCELVGFYEKDAPNPKKYVFSILADDVNQTLADDRIHEKPDKEVIRLLFKWMNENPEQIKMWTEKALETDSYKYKVIKEFLLLSEGIETLGFINTYPEIYKALIRHEWLDDEGIVHDYYPMIHQSSGLTTSYKCFLYSHPADAIGFLCEILNYDIKKLKRKHAQELEKIKVVVDGKEITLFGNNYLWREYRGRNYQSHVRESLLMTFEKWMMDSIKNNIDGAKYALSTERLLAVFDIVYRKCYNVSAWGVLASVATRFPIFVGMKAMPIYSCRDFILWDKTRLSTELMQPMISPYASKNIQKDVANSYQLPHRKQDLEGIILRMSMTEGFAEEFRKLVKHLKETATTYLEKVSAGRMDITQYEIIGKTDEGIILQGRPSEDIKKEAAQNEVFSNQFNKILLTGNLSRTRYDEDSEQVIDEWREAYCLHKDQGGVFEAKGLVAALGVKKHWENLNKEERAWCYEAIVQETSRFAESGMFQPYTEYSSDGLVYLLDRLPDDEQLLQIVWGLIDAIDDNDSLFTRFENSFKSLLWPNHKELAEKIILLYIHNTESKRDDIDKFAHVCKLIPTDIEDTVIDEMTFIYCKQFMDTLTDKISDRYVVRMQDMRIEEFCAAYMVAMPPKRRKFIEEIWLASSLQRTMYHYDRRESPIGSVFNHYCYMATPANKDYFWQLWEIMFEWYKKNNATEVLPSLMLSFDVMNPSLLEDWEIANGANEHIYKLLQILPQEGVSYLPWLVCKIGFRWLMPDCLRHIDKAILRQSSRDRHSMIRWQNAVEDLYDDAKTREAIRKNDALRAAYVEILNGLISNGSAIAYLIRDYYI</sequence>
<protein>
    <submittedName>
        <fullName evidence="1">Uncharacterized protein</fullName>
    </submittedName>
</protein>
<dbReference type="SUPFAM" id="SSF52540">
    <property type="entry name" value="P-loop containing nucleoside triphosphate hydrolases"/>
    <property type="match status" value="1"/>
</dbReference>
<name>A0A379DY75_9BACT</name>
<reference evidence="1 2" key="1">
    <citation type="submission" date="2018-06" db="EMBL/GenBank/DDBJ databases">
        <authorList>
            <consortium name="Pathogen Informatics"/>
            <person name="Doyle S."/>
        </authorList>
    </citation>
    <scope>NUCLEOTIDE SEQUENCE [LARGE SCALE GENOMIC DNA]</scope>
    <source>
        <strain evidence="1 2">NCTC11157</strain>
    </source>
</reference>
<evidence type="ECO:0000313" key="2">
    <source>
        <dbReference type="Proteomes" id="UP000254072"/>
    </source>
</evidence>
<dbReference type="Proteomes" id="UP000254072">
    <property type="component" value="Unassembled WGS sequence"/>
</dbReference>
<proteinExistence type="predicted"/>
<gene>
    <name evidence="1" type="ORF">NCTC11157_00743</name>
</gene>